<dbReference type="Pfam" id="PF13621">
    <property type="entry name" value="Cupin_8"/>
    <property type="match status" value="1"/>
</dbReference>
<organism evidence="2 3">
    <name type="scientific">Myxococcus fulvus (strain ATCC BAA-855 / HW-1)</name>
    <dbReference type="NCBI Taxonomy" id="483219"/>
    <lineage>
        <taxon>Bacteria</taxon>
        <taxon>Pseudomonadati</taxon>
        <taxon>Myxococcota</taxon>
        <taxon>Myxococcia</taxon>
        <taxon>Myxococcales</taxon>
        <taxon>Cystobacterineae</taxon>
        <taxon>Myxococcaceae</taxon>
        <taxon>Myxococcus</taxon>
    </lineage>
</organism>
<dbReference type="PROSITE" id="PS51184">
    <property type="entry name" value="JMJC"/>
    <property type="match status" value="1"/>
</dbReference>
<dbReference type="GO" id="GO:0045905">
    <property type="term" value="P:positive regulation of translational termination"/>
    <property type="evidence" value="ECO:0007669"/>
    <property type="project" value="TreeGrafter"/>
</dbReference>
<accession>F8CIW5</accession>
<dbReference type="PANTHER" id="PTHR12480:SF6">
    <property type="entry name" value="2-OXOGLUTARATE AND IRON-DEPENDENT OXYGENASE JMJD4"/>
    <property type="match status" value="1"/>
</dbReference>
<dbReference type="InterPro" id="IPR041667">
    <property type="entry name" value="Cupin_8"/>
</dbReference>
<dbReference type="eggNOG" id="COG2850">
    <property type="taxonomic scope" value="Bacteria"/>
</dbReference>
<gene>
    <name evidence="2" type="ordered locus">LILAB_28395</name>
</gene>
<dbReference type="SMART" id="SM00558">
    <property type="entry name" value="JmjC"/>
    <property type="match status" value="1"/>
</dbReference>
<dbReference type="PANTHER" id="PTHR12480">
    <property type="entry name" value="ARGININE DEMETHYLASE AND LYSYL-HYDROXYLASE JMJD"/>
    <property type="match status" value="1"/>
</dbReference>
<dbReference type="SUPFAM" id="SSF51197">
    <property type="entry name" value="Clavaminate synthase-like"/>
    <property type="match status" value="1"/>
</dbReference>
<dbReference type="STRING" id="483219.LILAB_28395"/>
<evidence type="ECO:0000259" key="1">
    <source>
        <dbReference type="PROSITE" id="PS51184"/>
    </source>
</evidence>
<dbReference type="AlphaFoldDB" id="F8CIW5"/>
<dbReference type="KEGG" id="mfu:LILAB_28395"/>
<reference evidence="2 3" key="1">
    <citation type="journal article" date="2011" name="J. Bacteriol.">
        <title>Genome sequence of the halotolerant marine bacterium Myxococcus fulvus HW-1.</title>
        <authorList>
            <person name="Li Z.F."/>
            <person name="Li X."/>
            <person name="Liu H."/>
            <person name="Liu X."/>
            <person name="Han K."/>
            <person name="Wu Z.H."/>
            <person name="Hu W."/>
            <person name="Li F.F."/>
            <person name="Li Y.Z."/>
        </authorList>
    </citation>
    <scope>NUCLEOTIDE SEQUENCE [LARGE SCALE GENOMIC DNA]</scope>
    <source>
        <strain evidence="3">ATCC BAA-855 / HW-1</strain>
    </source>
</reference>
<dbReference type="HOGENOM" id="CLU_758271_0_0_7"/>
<evidence type="ECO:0000313" key="3">
    <source>
        <dbReference type="Proteomes" id="UP000000488"/>
    </source>
</evidence>
<sequence length="379" mass="43170">MQSKQIPVVSSEEFRRLATSNPRVLHENPWIVEDYIKAWPGYEAWQRLEYLESRFGKLSAFAKAPNFITNRKSSLVSVETEFSRYLDYIRQPERARELFAERWMEGDYEQFVAQDLPLYCGTLRIVHKADDPVFAEVEPLVPAPLVPWNHALPYYYSLFNHFWLLVSLPGALTPLHIDNNGTIALIAQLKGRKRATLYSPDDLRHVYNPEVGYMDPEHPDEVDFPTWHQAVKWTGDLEVGQVLFVGTRWAHHVRTLDTSISVSFDFVDQSNLVDYAVSTGWAEVFGKRIKSSPEAVRRKLGGSVPPADFDRLSPVELGRRSMAEVLRAALKANDGSELARIRRLYLTRLEQCLEGTDCTAEGPVPSVTQVRGSGLVPVR</sequence>
<name>F8CIW5_MYXFH</name>
<dbReference type="Gene3D" id="2.60.120.650">
    <property type="entry name" value="Cupin"/>
    <property type="match status" value="1"/>
</dbReference>
<evidence type="ECO:0000313" key="2">
    <source>
        <dbReference type="EMBL" id="AEI67564.1"/>
    </source>
</evidence>
<dbReference type="GO" id="GO:0043565">
    <property type="term" value="F:sequence-specific DNA binding"/>
    <property type="evidence" value="ECO:0007669"/>
    <property type="project" value="TreeGrafter"/>
</dbReference>
<dbReference type="InterPro" id="IPR050910">
    <property type="entry name" value="JMJD6_ArgDemeth/LysHydrox"/>
</dbReference>
<feature type="domain" description="JmjC" evidence="1">
    <location>
        <begin position="135"/>
        <end position="283"/>
    </location>
</feature>
<dbReference type="GO" id="GO:0005737">
    <property type="term" value="C:cytoplasm"/>
    <property type="evidence" value="ECO:0007669"/>
    <property type="project" value="TreeGrafter"/>
</dbReference>
<dbReference type="InterPro" id="IPR003347">
    <property type="entry name" value="JmjC_dom"/>
</dbReference>
<dbReference type="Proteomes" id="UP000000488">
    <property type="component" value="Chromosome"/>
</dbReference>
<dbReference type="GO" id="GO:0016706">
    <property type="term" value="F:2-oxoglutarate-dependent dioxygenase activity"/>
    <property type="evidence" value="ECO:0007669"/>
    <property type="project" value="TreeGrafter"/>
</dbReference>
<proteinExistence type="predicted"/>
<protein>
    <submittedName>
        <fullName evidence="2">JmjC domain-containing protein</fullName>
    </submittedName>
</protein>
<dbReference type="EMBL" id="CP002830">
    <property type="protein sequence ID" value="AEI67564.1"/>
    <property type="molecule type" value="Genomic_DNA"/>
</dbReference>